<protein>
    <submittedName>
        <fullName evidence="2">Uncharacterized protein</fullName>
    </submittedName>
</protein>
<dbReference type="AlphaFoldDB" id="A0A9P5XT88"/>
<sequence>MIIVFLPLSQHLPASIELALQPPHTSSPHKLHPKTSTYSVTPRVRTSFPNSNHAPSTHASPFQTPISPTKFP</sequence>
<accession>A0A9P5XT88</accession>
<dbReference type="EMBL" id="MU150438">
    <property type="protein sequence ID" value="KAF9456299.1"/>
    <property type="molecule type" value="Genomic_DNA"/>
</dbReference>
<evidence type="ECO:0000313" key="2">
    <source>
        <dbReference type="EMBL" id="KAF9456299.1"/>
    </source>
</evidence>
<name>A0A9P5XT88_9AGAR</name>
<dbReference type="Proteomes" id="UP000807353">
    <property type="component" value="Unassembled WGS sequence"/>
</dbReference>
<gene>
    <name evidence="2" type="ORF">BDZ94DRAFT_1276029</name>
</gene>
<organism evidence="2 3">
    <name type="scientific">Collybia nuda</name>
    <dbReference type="NCBI Taxonomy" id="64659"/>
    <lineage>
        <taxon>Eukaryota</taxon>
        <taxon>Fungi</taxon>
        <taxon>Dikarya</taxon>
        <taxon>Basidiomycota</taxon>
        <taxon>Agaricomycotina</taxon>
        <taxon>Agaricomycetes</taxon>
        <taxon>Agaricomycetidae</taxon>
        <taxon>Agaricales</taxon>
        <taxon>Tricholomatineae</taxon>
        <taxon>Clitocybaceae</taxon>
        <taxon>Collybia</taxon>
    </lineage>
</organism>
<keyword evidence="3" id="KW-1185">Reference proteome</keyword>
<comment type="caution">
    <text evidence="2">The sequence shown here is derived from an EMBL/GenBank/DDBJ whole genome shotgun (WGS) entry which is preliminary data.</text>
</comment>
<evidence type="ECO:0000256" key="1">
    <source>
        <dbReference type="SAM" id="MobiDB-lite"/>
    </source>
</evidence>
<feature type="region of interest" description="Disordered" evidence="1">
    <location>
        <begin position="21"/>
        <end position="72"/>
    </location>
</feature>
<evidence type="ECO:0000313" key="3">
    <source>
        <dbReference type="Proteomes" id="UP000807353"/>
    </source>
</evidence>
<proteinExistence type="predicted"/>
<feature type="compositionally biased region" description="Polar residues" evidence="1">
    <location>
        <begin position="47"/>
        <end position="72"/>
    </location>
</feature>
<reference evidence="2" key="1">
    <citation type="submission" date="2020-11" db="EMBL/GenBank/DDBJ databases">
        <authorList>
            <consortium name="DOE Joint Genome Institute"/>
            <person name="Ahrendt S."/>
            <person name="Riley R."/>
            <person name="Andreopoulos W."/>
            <person name="Labutti K."/>
            <person name="Pangilinan J."/>
            <person name="Ruiz-Duenas F.J."/>
            <person name="Barrasa J.M."/>
            <person name="Sanchez-Garcia M."/>
            <person name="Camarero S."/>
            <person name="Miyauchi S."/>
            <person name="Serrano A."/>
            <person name="Linde D."/>
            <person name="Babiker R."/>
            <person name="Drula E."/>
            <person name="Ayuso-Fernandez I."/>
            <person name="Pacheco R."/>
            <person name="Padilla G."/>
            <person name="Ferreira P."/>
            <person name="Barriuso J."/>
            <person name="Kellner H."/>
            <person name="Castanera R."/>
            <person name="Alfaro M."/>
            <person name="Ramirez L."/>
            <person name="Pisabarro A.G."/>
            <person name="Kuo A."/>
            <person name="Tritt A."/>
            <person name="Lipzen A."/>
            <person name="He G."/>
            <person name="Yan M."/>
            <person name="Ng V."/>
            <person name="Cullen D."/>
            <person name="Martin F."/>
            <person name="Rosso M.-N."/>
            <person name="Henrissat B."/>
            <person name="Hibbett D."/>
            <person name="Martinez A.T."/>
            <person name="Grigoriev I.V."/>
        </authorList>
    </citation>
    <scope>NUCLEOTIDE SEQUENCE</scope>
    <source>
        <strain evidence="2">CBS 247.69</strain>
    </source>
</reference>